<keyword evidence="3" id="KW-0732">Signal</keyword>
<name>A0AAV5VEE0_9BILA</name>
<reference evidence="4" key="1">
    <citation type="submission" date="2023-10" db="EMBL/GenBank/DDBJ databases">
        <title>Genome assembly of Pristionchus species.</title>
        <authorList>
            <person name="Yoshida K."/>
            <person name="Sommer R.J."/>
        </authorList>
    </citation>
    <scope>NUCLEOTIDE SEQUENCE</scope>
    <source>
        <strain evidence="4">RS5133</strain>
    </source>
</reference>
<protein>
    <submittedName>
        <fullName evidence="4">Uncharacterized protein</fullName>
    </submittedName>
</protein>
<feature type="region of interest" description="Disordered" evidence="1">
    <location>
        <begin position="334"/>
        <end position="365"/>
    </location>
</feature>
<keyword evidence="5" id="KW-1185">Reference proteome</keyword>
<feature type="compositionally biased region" description="Basic and acidic residues" evidence="1">
    <location>
        <begin position="204"/>
        <end position="217"/>
    </location>
</feature>
<accession>A0AAV5VEE0</accession>
<keyword evidence="2" id="KW-0472">Membrane</keyword>
<keyword evidence="2" id="KW-1133">Transmembrane helix</keyword>
<feature type="chain" id="PRO_5043540314" evidence="3">
    <location>
        <begin position="21"/>
        <end position="365"/>
    </location>
</feature>
<evidence type="ECO:0000256" key="2">
    <source>
        <dbReference type="SAM" id="Phobius"/>
    </source>
</evidence>
<evidence type="ECO:0000313" key="5">
    <source>
        <dbReference type="Proteomes" id="UP001432322"/>
    </source>
</evidence>
<feature type="transmembrane region" description="Helical" evidence="2">
    <location>
        <begin position="267"/>
        <end position="291"/>
    </location>
</feature>
<feature type="region of interest" description="Disordered" evidence="1">
    <location>
        <begin position="204"/>
        <end position="227"/>
    </location>
</feature>
<evidence type="ECO:0000313" key="4">
    <source>
        <dbReference type="EMBL" id="GMT16583.1"/>
    </source>
</evidence>
<dbReference type="Proteomes" id="UP001432322">
    <property type="component" value="Unassembled WGS sequence"/>
</dbReference>
<keyword evidence="2" id="KW-0812">Transmembrane</keyword>
<sequence length="365" mass="40254">AMRTTSSLLLLLVGVVVSLADDRSFCAGECAKKYKEENTKSSCAAGCAHRGTISDGSRGFLVCHSACAAAHNETDTEERRACDYACSLPVTNIVMMKVDYGTGDEAPRVQVVRKEGGDILGSDIGMGPDFDQFILRAADANGGALAGKGKGEAAKTLKGDDFFPPDQMLQSMFRMKTGDKEFDNMQERLDKIVKSFFDRSHMASRVASERPSGHDDLGSLMGSSVDNEDEDGRQILFVTPLEGEEMADLKDFERSHQSSIRRRFPVFFQWSVCLVLLIAIFCTMVVAMLMIRQMRVNRYRAIRNHIRMEQAIREGNAAPLPLVEAGEMIKKLPLDEEDPYPAPEGVPPPAYDQLSVHSKKGDNQQ</sequence>
<dbReference type="AlphaFoldDB" id="A0AAV5VEE0"/>
<gene>
    <name evidence="4" type="ORF">PFISCL1PPCAC_7880</name>
</gene>
<feature type="non-terminal residue" evidence="4">
    <location>
        <position position="1"/>
    </location>
</feature>
<evidence type="ECO:0000256" key="3">
    <source>
        <dbReference type="SAM" id="SignalP"/>
    </source>
</evidence>
<feature type="signal peptide" evidence="3">
    <location>
        <begin position="1"/>
        <end position="20"/>
    </location>
</feature>
<organism evidence="4 5">
    <name type="scientific">Pristionchus fissidentatus</name>
    <dbReference type="NCBI Taxonomy" id="1538716"/>
    <lineage>
        <taxon>Eukaryota</taxon>
        <taxon>Metazoa</taxon>
        <taxon>Ecdysozoa</taxon>
        <taxon>Nematoda</taxon>
        <taxon>Chromadorea</taxon>
        <taxon>Rhabditida</taxon>
        <taxon>Rhabditina</taxon>
        <taxon>Diplogasteromorpha</taxon>
        <taxon>Diplogasteroidea</taxon>
        <taxon>Neodiplogasteridae</taxon>
        <taxon>Pristionchus</taxon>
    </lineage>
</organism>
<feature type="compositionally biased region" description="Pro residues" evidence="1">
    <location>
        <begin position="340"/>
        <end position="350"/>
    </location>
</feature>
<proteinExistence type="predicted"/>
<evidence type="ECO:0000256" key="1">
    <source>
        <dbReference type="SAM" id="MobiDB-lite"/>
    </source>
</evidence>
<dbReference type="EMBL" id="BTSY01000002">
    <property type="protein sequence ID" value="GMT16583.1"/>
    <property type="molecule type" value="Genomic_DNA"/>
</dbReference>
<comment type="caution">
    <text evidence="4">The sequence shown here is derived from an EMBL/GenBank/DDBJ whole genome shotgun (WGS) entry which is preliminary data.</text>
</comment>